<keyword evidence="6" id="KW-1185">Reference proteome</keyword>
<comment type="caution">
    <text evidence="5">The sequence shown here is derived from an EMBL/GenBank/DDBJ whole genome shotgun (WGS) entry which is preliminary data.</text>
</comment>
<gene>
    <name evidence="3" type="primary">fdhD</name>
    <name evidence="5" type="ORF">HNQ55_000707</name>
</gene>
<dbReference type="AlphaFoldDB" id="A0A7X0NEZ8"/>
<dbReference type="GO" id="GO:0097163">
    <property type="term" value="F:sulfur carrier activity"/>
    <property type="evidence" value="ECO:0007669"/>
    <property type="project" value="UniProtKB-UniRule"/>
</dbReference>
<comment type="subcellular location">
    <subcellularLocation>
        <location evidence="3">Cytoplasm</location>
    </subcellularLocation>
</comment>
<keyword evidence="2 3" id="KW-0501">Molybdenum cofactor biosynthesis</keyword>
<evidence type="ECO:0000256" key="1">
    <source>
        <dbReference type="ARBA" id="ARBA00022490"/>
    </source>
</evidence>
<dbReference type="InterPro" id="IPR003786">
    <property type="entry name" value="FdhD"/>
</dbReference>
<evidence type="ECO:0000256" key="3">
    <source>
        <dbReference type="HAMAP-Rule" id="MF_00187"/>
    </source>
</evidence>
<comment type="similarity">
    <text evidence="3">Belongs to the FdhD family.</text>
</comment>
<dbReference type="PANTHER" id="PTHR30592">
    <property type="entry name" value="FORMATE DEHYDROGENASE"/>
    <property type="match status" value="1"/>
</dbReference>
<accession>A0A7X0NEZ8</accession>
<dbReference type="RefSeq" id="WP_184422625.1">
    <property type="nucleotide sequence ID" value="NZ_AP027362.1"/>
</dbReference>
<evidence type="ECO:0000313" key="6">
    <source>
        <dbReference type="Proteomes" id="UP000537141"/>
    </source>
</evidence>
<dbReference type="GO" id="GO:0016783">
    <property type="term" value="F:sulfurtransferase activity"/>
    <property type="evidence" value="ECO:0007669"/>
    <property type="project" value="InterPro"/>
</dbReference>
<evidence type="ECO:0000313" key="5">
    <source>
        <dbReference type="EMBL" id="MBB6542229.1"/>
    </source>
</evidence>
<keyword evidence="4" id="KW-1133">Transmembrane helix</keyword>
<dbReference type="PIRSF" id="PIRSF015626">
    <property type="entry name" value="FdhD"/>
    <property type="match status" value="1"/>
</dbReference>
<proteinExistence type="inferred from homology"/>
<dbReference type="HAMAP" id="MF_00187">
    <property type="entry name" value="FdhD"/>
    <property type="match status" value="1"/>
</dbReference>
<dbReference type="Pfam" id="PF02634">
    <property type="entry name" value="FdhD-NarQ"/>
    <property type="match status" value="1"/>
</dbReference>
<keyword evidence="4" id="KW-0472">Membrane</keyword>
<dbReference type="EMBL" id="JACHHU010000003">
    <property type="protein sequence ID" value="MBB6542229.1"/>
    <property type="molecule type" value="Genomic_DNA"/>
</dbReference>
<keyword evidence="1 3" id="KW-0963">Cytoplasm</keyword>
<evidence type="ECO:0000256" key="2">
    <source>
        <dbReference type="ARBA" id="ARBA00023150"/>
    </source>
</evidence>
<dbReference type="InterPro" id="IPR016193">
    <property type="entry name" value="Cytidine_deaminase-like"/>
</dbReference>
<keyword evidence="4" id="KW-0812">Transmembrane</keyword>
<dbReference type="GO" id="GO:0005737">
    <property type="term" value="C:cytoplasm"/>
    <property type="evidence" value="ECO:0007669"/>
    <property type="project" value="UniProtKB-SubCell"/>
</dbReference>
<feature type="transmembrane region" description="Helical" evidence="4">
    <location>
        <begin position="231"/>
        <end position="250"/>
    </location>
</feature>
<dbReference type="SUPFAM" id="SSF53927">
    <property type="entry name" value="Cytidine deaminase-like"/>
    <property type="match status" value="1"/>
</dbReference>
<dbReference type="PANTHER" id="PTHR30592:SF1">
    <property type="entry name" value="SULFUR CARRIER PROTEIN FDHD"/>
    <property type="match status" value="1"/>
</dbReference>
<comment type="caution">
    <text evidence="3">Lacks conserved residue(s) required for the propagation of feature annotation.</text>
</comment>
<feature type="active site" description="Cysteine persulfide intermediate" evidence="3">
    <location>
        <position position="120"/>
    </location>
</feature>
<dbReference type="Gene3D" id="3.40.140.10">
    <property type="entry name" value="Cytidine Deaminase, domain 2"/>
    <property type="match status" value="1"/>
</dbReference>
<reference evidence="5 6" key="1">
    <citation type="submission" date="2020-08" db="EMBL/GenBank/DDBJ databases">
        <title>Genomic Encyclopedia of Type Strains, Phase IV (KMG-IV): sequencing the most valuable type-strain genomes for metagenomic binning, comparative biology and taxonomic classification.</title>
        <authorList>
            <person name="Goeker M."/>
        </authorList>
    </citation>
    <scope>NUCLEOTIDE SEQUENCE [LARGE SCALE GENOMIC DNA]</scope>
    <source>
        <strain evidence="5 6">DSM 26287</strain>
    </source>
</reference>
<organism evidence="5 6">
    <name type="scientific">Thalassotalea piscium</name>
    <dbReference type="NCBI Taxonomy" id="1230533"/>
    <lineage>
        <taxon>Bacteria</taxon>
        <taxon>Pseudomonadati</taxon>
        <taxon>Pseudomonadota</taxon>
        <taxon>Gammaproteobacteria</taxon>
        <taxon>Alteromonadales</taxon>
        <taxon>Colwelliaceae</taxon>
        <taxon>Thalassotalea</taxon>
    </lineage>
</organism>
<dbReference type="NCBIfam" id="TIGR00129">
    <property type="entry name" value="fdhD_narQ"/>
    <property type="match status" value="1"/>
</dbReference>
<comment type="function">
    <text evidence="3">Required for formate dehydrogenase (FDH) activity. Acts as a sulfur carrier protein that transfers sulfur from IscS to the molybdenum cofactor prior to its insertion into FDH.</text>
</comment>
<dbReference type="GO" id="GO:0006777">
    <property type="term" value="P:Mo-molybdopterin cofactor biosynthetic process"/>
    <property type="evidence" value="ECO:0007669"/>
    <property type="project" value="UniProtKB-UniRule"/>
</dbReference>
<name>A0A7X0NEZ8_9GAMM</name>
<evidence type="ECO:0000256" key="4">
    <source>
        <dbReference type="SAM" id="Phobius"/>
    </source>
</evidence>
<sequence>MKKNIEQVNKKVHTLNSNTLDSDKVICEQPLQIKLTFISKGVILDSLIYTVTMRTPGDESAHITGLLLADGVITDTTQMIKLMPENDENNQSNSWEVELDSSRKASLKSINKYQPAYSSCGLCGNTSLQSLEMKVLTRLPSNRHWLNKRFIFTAENALLKEQYLQKITGGAHSAALFDQNGHMIEIKEDIGRHNALDKLIGQIALTNTAFNYSESYVVISSRVSFEMIQKVLVAGIPVLVALGAPSGLAIKAAKRFNLTLIAFLKADSFNVYHGEWRLKSDDK</sequence>
<dbReference type="Proteomes" id="UP000537141">
    <property type="component" value="Unassembled WGS sequence"/>
</dbReference>
<protein>
    <recommendedName>
        <fullName evidence="3">Sulfur carrier protein FdhD</fullName>
    </recommendedName>
</protein>